<reference evidence="5" key="1">
    <citation type="journal article" date="2019" name="Int. J. Syst. Evol. Microbiol.">
        <title>The Global Catalogue of Microorganisms (GCM) 10K type strain sequencing project: providing services to taxonomists for standard genome sequencing and annotation.</title>
        <authorList>
            <consortium name="The Broad Institute Genomics Platform"/>
            <consortium name="The Broad Institute Genome Sequencing Center for Infectious Disease"/>
            <person name="Wu L."/>
            <person name="Ma J."/>
        </authorList>
    </citation>
    <scope>NUCLEOTIDE SEQUENCE [LARGE SCALE GENOMIC DNA]</scope>
    <source>
        <strain evidence="5">JCM 18304</strain>
    </source>
</reference>
<evidence type="ECO:0000313" key="4">
    <source>
        <dbReference type="EMBL" id="GAA5183702.1"/>
    </source>
</evidence>
<dbReference type="InterPro" id="IPR029058">
    <property type="entry name" value="AB_hydrolase_fold"/>
</dbReference>
<accession>A0ABP9RRF0</accession>
<organism evidence="4 5">
    <name type="scientific">Rugosimonospora acidiphila</name>
    <dbReference type="NCBI Taxonomy" id="556531"/>
    <lineage>
        <taxon>Bacteria</taxon>
        <taxon>Bacillati</taxon>
        <taxon>Actinomycetota</taxon>
        <taxon>Actinomycetes</taxon>
        <taxon>Micromonosporales</taxon>
        <taxon>Micromonosporaceae</taxon>
        <taxon>Rugosimonospora</taxon>
    </lineage>
</organism>
<dbReference type="PANTHER" id="PTHR48081:SF8">
    <property type="entry name" value="ALPHA_BETA HYDROLASE FOLD-3 DOMAIN-CONTAINING PROTEIN-RELATED"/>
    <property type="match status" value="1"/>
</dbReference>
<dbReference type="Pfam" id="PF07859">
    <property type="entry name" value="Abhydrolase_3"/>
    <property type="match status" value="1"/>
</dbReference>
<dbReference type="RefSeq" id="WP_345628823.1">
    <property type="nucleotide sequence ID" value="NZ_BAABJQ010000005.1"/>
</dbReference>
<dbReference type="GO" id="GO:0016787">
    <property type="term" value="F:hydrolase activity"/>
    <property type="evidence" value="ECO:0007669"/>
    <property type="project" value="UniProtKB-KW"/>
</dbReference>
<sequence>MAQATTTVVLDSAAREVAEAAAKPPFSFQMTPAQGREALTQLQSNPVPRPEVDTQEMMVPGGPSGQVPVRILRPKNATGSLPAVLYLHGGGWVYGDANTHDRLIRELCVLSGAAIVFPEYSRSPEARYPTALEECFAVAQYIAEQGEANGLDGARMAVAGDSAGGNMATVLTMLAKQRGGPRFLEAVLFYPTTDAHFDTGSYQEFGEGFYLGREQMAWYWDQYLPDHDQRSEPTASPLRASLDDLKGLPPTLIITDEADVLRDEGEAYAAKLRMAGVPVVEVRYQGMIHDFVMLNALAGTGPARAAIAQAGAFLRGALESY</sequence>
<gene>
    <name evidence="4" type="ORF">GCM10023322_23610</name>
</gene>
<evidence type="ECO:0000256" key="2">
    <source>
        <dbReference type="ARBA" id="ARBA00022801"/>
    </source>
</evidence>
<dbReference type="InterPro" id="IPR050300">
    <property type="entry name" value="GDXG_lipolytic_enzyme"/>
</dbReference>
<keyword evidence="2 4" id="KW-0378">Hydrolase</keyword>
<evidence type="ECO:0000259" key="3">
    <source>
        <dbReference type="Pfam" id="PF07859"/>
    </source>
</evidence>
<dbReference type="InterPro" id="IPR002168">
    <property type="entry name" value="Lipase_GDXG_HIS_AS"/>
</dbReference>
<protein>
    <submittedName>
        <fullName evidence="4">Alpha/beta hydrolase</fullName>
    </submittedName>
</protein>
<evidence type="ECO:0000313" key="5">
    <source>
        <dbReference type="Proteomes" id="UP001501570"/>
    </source>
</evidence>
<name>A0ABP9RRF0_9ACTN</name>
<feature type="domain" description="Alpha/beta hydrolase fold-3" evidence="3">
    <location>
        <begin position="84"/>
        <end position="292"/>
    </location>
</feature>
<dbReference type="Proteomes" id="UP001501570">
    <property type="component" value="Unassembled WGS sequence"/>
</dbReference>
<dbReference type="InterPro" id="IPR013094">
    <property type="entry name" value="AB_hydrolase_3"/>
</dbReference>
<keyword evidence="5" id="KW-1185">Reference proteome</keyword>
<dbReference type="PANTHER" id="PTHR48081">
    <property type="entry name" value="AB HYDROLASE SUPERFAMILY PROTEIN C4A8.06C"/>
    <property type="match status" value="1"/>
</dbReference>
<comment type="caution">
    <text evidence="4">The sequence shown here is derived from an EMBL/GenBank/DDBJ whole genome shotgun (WGS) entry which is preliminary data.</text>
</comment>
<dbReference type="EMBL" id="BAABJQ010000005">
    <property type="protein sequence ID" value="GAA5183702.1"/>
    <property type="molecule type" value="Genomic_DNA"/>
</dbReference>
<proteinExistence type="inferred from homology"/>
<dbReference type="SUPFAM" id="SSF53474">
    <property type="entry name" value="alpha/beta-Hydrolases"/>
    <property type="match status" value="1"/>
</dbReference>
<dbReference type="PROSITE" id="PS01173">
    <property type="entry name" value="LIPASE_GDXG_HIS"/>
    <property type="match status" value="1"/>
</dbReference>
<comment type="similarity">
    <text evidence="1">Belongs to the 'GDXG' lipolytic enzyme family.</text>
</comment>
<dbReference type="Gene3D" id="3.40.50.1820">
    <property type="entry name" value="alpha/beta hydrolase"/>
    <property type="match status" value="1"/>
</dbReference>
<evidence type="ECO:0000256" key="1">
    <source>
        <dbReference type="ARBA" id="ARBA00010515"/>
    </source>
</evidence>